<dbReference type="AlphaFoldDB" id="A0A380TK72"/>
<reference evidence="1" key="1">
    <citation type="submission" date="2018-07" db="EMBL/GenBank/DDBJ databases">
        <authorList>
            <person name="Quirk P.G."/>
            <person name="Krulwich T.A."/>
        </authorList>
    </citation>
    <scope>NUCLEOTIDE SEQUENCE</scope>
</reference>
<name>A0A380TK72_9ZZZZ</name>
<proteinExistence type="predicted"/>
<accession>A0A380TK72</accession>
<sequence length="195" mass="21649">MRKTGADSHKWQMVPTLQEIIEGCEVKAEQLPWKLRRDGADLRGGRNLRILPKYRRIFAKVRDFLTRLGNALHGLGFNSVESIFAKDERGEVGQRVIGYSSSKSQIATDYLTGDHGAARYARGPVDMERAEVLMHPRLFAKLAVPAPSGPGRLSLVVQQTPGGLCFGRMRCGSTSRQCCQIRRTCCPAMTPVTSF</sequence>
<gene>
    <name evidence="1" type="ORF">DF3PB_830012</name>
</gene>
<dbReference type="EMBL" id="UIDG01000638">
    <property type="protein sequence ID" value="SUS08726.1"/>
    <property type="molecule type" value="Genomic_DNA"/>
</dbReference>
<protein>
    <submittedName>
        <fullName evidence="1">Uncharacterized protein</fullName>
    </submittedName>
</protein>
<organism evidence="1">
    <name type="scientific">metagenome</name>
    <dbReference type="NCBI Taxonomy" id="256318"/>
    <lineage>
        <taxon>unclassified sequences</taxon>
        <taxon>metagenomes</taxon>
    </lineage>
</organism>
<evidence type="ECO:0000313" key="1">
    <source>
        <dbReference type="EMBL" id="SUS08726.1"/>
    </source>
</evidence>